<dbReference type="AlphaFoldDB" id="A0A8J6H6Y2"/>
<accession>A0A8J6H6Y2</accession>
<protein>
    <submittedName>
        <fullName evidence="2">Uncharacterized protein</fullName>
    </submittedName>
</protein>
<evidence type="ECO:0000313" key="2">
    <source>
        <dbReference type="EMBL" id="KAH0808861.1"/>
    </source>
</evidence>
<dbReference type="EMBL" id="JABDTM020028483">
    <property type="protein sequence ID" value="KAH0808861.1"/>
    <property type="molecule type" value="Genomic_DNA"/>
</dbReference>
<feature type="region of interest" description="Disordered" evidence="1">
    <location>
        <begin position="19"/>
        <end position="38"/>
    </location>
</feature>
<feature type="compositionally biased region" description="Basic and acidic residues" evidence="1">
    <location>
        <begin position="271"/>
        <end position="290"/>
    </location>
</feature>
<sequence>MEIEEDARKIRRDQWEIHRDSREDTGKSMGDSGRFRTGGSWQIQEDPVWDVHGRNWEICGKCGVLRGEMGRFGKDTRRSREDTGRFGGDIRRSERCGMRILENYRKIRENPVKNLVHDIYRKIRDERSTEDTRSFMDKTGRFGGDTGRHWRYKRDTRSFMGDTGRTEEDIGKFGMDICGKKGCPGDKQRDLGWGVQGGYREIHGRHGEGVPGMEEIQIRYREVDGRYERPKGDRRRSGMRRTGGIWNDPWEIWRYLRKYAETQKETRRCETGDADIRDGRDTRRSMECSKKPGMKRKYREIRDGKSMAATRRGIH</sequence>
<evidence type="ECO:0000313" key="3">
    <source>
        <dbReference type="Proteomes" id="UP000719412"/>
    </source>
</evidence>
<gene>
    <name evidence="2" type="ORF">GEV33_013930</name>
</gene>
<proteinExistence type="predicted"/>
<reference evidence="2" key="2">
    <citation type="submission" date="2021-08" db="EMBL/GenBank/DDBJ databases">
        <authorList>
            <person name="Eriksson T."/>
        </authorList>
    </citation>
    <scope>NUCLEOTIDE SEQUENCE</scope>
    <source>
        <strain evidence="2">Stoneville</strain>
        <tissue evidence="2">Whole head</tissue>
    </source>
</reference>
<evidence type="ECO:0000256" key="1">
    <source>
        <dbReference type="SAM" id="MobiDB-lite"/>
    </source>
</evidence>
<keyword evidence="3" id="KW-1185">Reference proteome</keyword>
<comment type="caution">
    <text evidence="2">The sequence shown here is derived from an EMBL/GenBank/DDBJ whole genome shotgun (WGS) entry which is preliminary data.</text>
</comment>
<reference evidence="2" key="1">
    <citation type="journal article" date="2020" name="J Insects Food Feed">
        <title>The yellow mealworm (Tenebrio molitor) genome: a resource for the emerging insects as food and feed industry.</title>
        <authorList>
            <person name="Eriksson T."/>
            <person name="Andere A."/>
            <person name="Kelstrup H."/>
            <person name="Emery V."/>
            <person name="Picard C."/>
        </authorList>
    </citation>
    <scope>NUCLEOTIDE SEQUENCE</scope>
    <source>
        <strain evidence="2">Stoneville</strain>
        <tissue evidence="2">Whole head</tissue>
    </source>
</reference>
<feature type="region of interest" description="Disordered" evidence="1">
    <location>
        <begin position="271"/>
        <end position="295"/>
    </location>
</feature>
<name>A0A8J6H6Y2_TENMO</name>
<organism evidence="2 3">
    <name type="scientific">Tenebrio molitor</name>
    <name type="common">Yellow mealworm beetle</name>
    <dbReference type="NCBI Taxonomy" id="7067"/>
    <lineage>
        <taxon>Eukaryota</taxon>
        <taxon>Metazoa</taxon>
        <taxon>Ecdysozoa</taxon>
        <taxon>Arthropoda</taxon>
        <taxon>Hexapoda</taxon>
        <taxon>Insecta</taxon>
        <taxon>Pterygota</taxon>
        <taxon>Neoptera</taxon>
        <taxon>Endopterygota</taxon>
        <taxon>Coleoptera</taxon>
        <taxon>Polyphaga</taxon>
        <taxon>Cucujiformia</taxon>
        <taxon>Tenebrionidae</taxon>
        <taxon>Tenebrio</taxon>
    </lineage>
</organism>
<dbReference type="Proteomes" id="UP000719412">
    <property type="component" value="Unassembled WGS sequence"/>
</dbReference>